<feature type="region of interest" description="Disordered" evidence="1">
    <location>
        <begin position="24"/>
        <end position="66"/>
    </location>
</feature>
<dbReference type="InterPro" id="IPR019339">
    <property type="entry name" value="CIR_N_dom"/>
</dbReference>
<evidence type="ECO:0000313" key="4">
    <source>
        <dbReference type="Proteomes" id="UP001163046"/>
    </source>
</evidence>
<evidence type="ECO:0000313" key="3">
    <source>
        <dbReference type="EMBL" id="KAJ7380530.1"/>
    </source>
</evidence>
<feature type="domain" description="CBF1-interacting co-repressor CIR N-terminal" evidence="2">
    <location>
        <begin position="8"/>
        <end position="44"/>
    </location>
</feature>
<dbReference type="PANTHER" id="PTHR22093:SF0">
    <property type="entry name" value="LEUKOCYTE RECEPTOR CLUSTER MEMBER 1"/>
    <property type="match status" value="1"/>
</dbReference>
<accession>A0A9W9ZFT2</accession>
<dbReference type="SMART" id="SM01083">
    <property type="entry name" value="Cir_N"/>
    <property type="match status" value="1"/>
</dbReference>
<dbReference type="Pfam" id="PF10197">
    <property type="entry name" value="Cir_N"/>
    <property type="match status" value="1"/>
</dbReference>
<evidence type="ECO:0000256" key="1">
    <source>
        <dbReference type="SAM" id="MobiDB-lite"/>
    </source>
</evidence>
<evidence type="ECO:0000259" key="2">
    <source>
        <dbReference type="SMART" id="SM01083"/>
    </source>
</evidence>
<dbReference type="AlphaFoldDB" id="A0A9W9ZFT2"/>
<dbReference type="InterPro" id="IPR039875">
    <property type="entry name" value="LENG1-like"/>
</dbReference>
<reference evidence="3" key="1">
    <citation type="submission" date="2023-01" db="EMBL/GenBank/DDBJ databases">
        <title>Genome assembly of the deep-sea coral Lophelia pertusa.</title>
        <authorList>
            <person name="Herrera S."/>
            <person name="Cordes E."/>
        </authorList>
    </citation>
    <scope>NUCLEOTIDE SEQUENCE</scope>
    <source>
        <strain evidence="3">USNM1676648</strain>
        <tissue evidence="3">Polyp</tissue>
    </source>
</reference>
<name>A0A9W9ZFT2_9CNID</name>
<gene>
    <name evidence="3" type="primary">LENG1</name>
    <name evidence="3" type="ORF">OS493_008996</name>
</gene>
<comment type="caution">
    <text evidence="3">The sequence shown here is derived from an EMBL/GenBank/DDBJ whole genome shotgun (WGS) entry which is preliminary data.</text>
</comment>
<feature type="compositionally biased region" description="Basic and acidic residues" evidence="1">
    <location>
        <begin position="168"/>
        <end position="179"/>
    </location>
</feature>
<proteinExistence type="predicted"/>
<feature type="region of interest" description="Disordered" evidence="1">
    <location>
        <begin position="119"/>
        <end position="269"/>
    </location>
</feature>
<protein>
    <submittedName>
        <fullName evidence="3">Leukocyte receptor cluster member 1</fullName>
    </submittedName>
</protein>
<dbReference type="EMBL" id="MU826353">
    <property type="protein sequence ID" value="KAJ7380530.1"/>
    <property type="molecule type" value="Genomic_DNA"/>
</dbReference>
<feature type="compositionally biased region" description="Basic and acidic residues" evidence="1">
    <location>
        <begin position="256"/>
        <end position="269"/>
    </location>
</feature>
<sequence length="269" mass="31855">MNILPKKSWHVRNIDNVQRVRRDEENARLEEKERERRKALAEQEARTALLRGRATKKQLQDEPSQDKAVVLVDDKPQHLNLFADIEQVLSHGSNREYEAEKKAEQEKREKAIGLLTYLGQSTRDTQGEKPWYVKSHQERSNVNASSESSKESDKKKKIDPLQNMTKFLEAKKSHKGDKDRKHKGKHRKHNKTEKDSKQKKSVEEMRKERLRREQEEHERERKLLASARGESNKPAETECNNDRAPHRYNSQYNPDFARRPGNDRRYKPY</sequence>
<dbReference type="PANTHER" id="PTHR22093">
    <property type="entry name" value="LEUKOCYTE RECEPTOR CLUSTER LRC MEMBER 1"/>
    <property type="match status" value="1"/>
</dbReference>
<organism evidence="3 4">
    <name type="scientific">Desmophyllum pertusum</name>
    <dbReference type="NCBI Taxonomy" id="174260"/>
    <lineage>
        <taxon>Eukaryota</taxon>
        <taxon>Metazoa</taxon>
        <taxon>Cnidaria</taxon>
        <taxon>Anthozoa</taxon>
        <taxon>Hexacorallia</taxon>
        <taxon>Scleractinia</taxon>
        <taxon>Caryophylliina</taxon>
        <taxon>Caryophylliidae</taxon>
        <taxon>Desmophyllum</taxon>
    </lineage>
</organism>
<keyword evidence="3" id="KW-0675">Receptor</keyword>
<keyword evidence="4" id="KW-1185">Reference proteome</keyword>
<dbReference type="OrthoDB" id="2159131at2759"/>
<feature type="compositionally biased region" description="Basic residues" evidence="1">
    <location>
        <begin position="180"/>
        <end position="191"/>
    </location>
</feature>
<feature type="compositionally biased region" description="Basic and acidic residues" evidence="1">
    <location>
        <begin position="192"/>
        <end position="223"/>
    </location>
</feature>
<feature type="compositionally biased region" description="Basic and acidic residues" evidence="1">
    <location>
        <begin position="230"/>
        <end position="245"/>
    </location>
</feature>
<dbReference type="Proteomes" id="UP001163046">
    <property type="component" value="Unassembled WGS sequence"/>
</dbReference>
<feature type="compositionally biased region" description="Basic and acidic residues" evidence="1">
    <location>
        <begin position="148"/>
        <end position="159"/>
    </location>
</feature>
<feature type="compositionally biased region" description="Basic and acidic residues" evidence="1">
    <location>
        <begin position="24"/>
        <end position="45"/>
    </location>
</feature>